<accession>A0A645D1L2</accession>
<protein>
    <submittedName>
        <fullName evidence="1">Uncharacterized protein</fullName>
    </submittedName>
</protein>
<organism evidence="1">
    <name type="scientific">bioreactor metagenome</name>
    <dbReference type="NCBI Taxonomy" id="1076179"/>
    <lineage>
        <taxon>unclassified sequences</taxon>
        <taxon>metagenomes</taxon>
        <taxon>ecological metagenomes</taxon>
    </lineage>
</organism>
<dbReference type="EMBL" id="VSSQ01031944">
    <property type="protein sequence ID" value="MPM83041.1"/>
    <property type="molecule type" value="Genomic_DNA"/>
</dbReference>
<evidence type="ECO:0000313" key="1">
    <source>
        <dbReference type="EMBL" id="MPM83041.1"/>
    </source>
</evidence>
<gene>
    <name evidence="1" type="ORF">SDC9_130104</name>
</gene>
<comment type="caution">
    <text evidence="1">The sequence shown here is derived from an EMBL/GenBank/DDBJ whole genome shotgun (WGS) entry which is preliminary data.</text>
</comment>
<sequence length="96" mass="10097">MGCLDNGRVGMLLFRGKVGCDHQRQAGGGIGMENCGGVDAVNPHHGCCGVANHRARSTRIRGCDNGSQKTDMEFSLKELVSHGATDQGRGDVVEEA</sequence>
<name>A0A645D1L2_9ZZZZ</name>
<reference evidence="1" key="1">
    <citation type="submission" date="2019-08" db="EMBL/GenBank/DDBJ databases">
        <authorList>
            <person name="Kucharzyk K."/>
            <person name="Murdoch R.W."/>
            <person name="Higgins S."/>
            <person name="Loffler F."/>
        </authorList>
    </citation>
    <scope>NUCLEOTIDE SEQUENCE</scope>
</reference>
<dbReference type="AlphaFoldDB" id="A0A645D1L2"/>
<proteinExistence type="predicted"/>